<protein>
    <submittedName>
        <fullName evidence="1">DUF3016 domain-containing protein</fullName>
    </submittedName>
</protein>
<accession>A0ABT0LAT5</accession>
<gene>
    <name evidence="1" type="ORF">L2764_10125</name>
</gene>
<dbReference type="InterPro" id="IPR021557">
    <property type="entry name" value="DUF3016"/>
</dbReference>
<evidence type="ECO:0000313" key="2">
    <source>
        <dbReference type="Proteomes" id="UP001203423"/>
    </source>
</evidence>
<dbReference type="EMBL" id="JAKIKS010000032">
    <property type="protein sequence ID" value="MCL1124819.1"/>
    <property type="molecule type" value="Genomic_DNA"/>
</dbReference>
<proteinExistence type="predicted"/>
<dbReference type="Proteomes" id="UP001203423">
    <property type="component" value="Unassembled WGS sequence"/>
</dbReference>
<comment type="caution">
    <text evidence="1">The sequence shown here is derived from an EMBL/GenBank/DDBJ whole genome shotgun (WGS) entry which is preliminary data.</text>
</comment>
<keyword evidence="2" id="KW-1185">Reference proteome</keyword>
<dbReference type="RefSeq" id="WP_248940097.1">
    <property type="nucleotide sequence ID" value="NZ_JAKIKS010000032.1"/>
</dbReference>
<evidence type="ECO:0000313" key="1">
    <source>
        <dbReference type="EMBL" id="MCL1124819.1"/>
    </source>
</evidence>
<sequence length="177" mass="19688">MKYKDLVYIVLLTFTSFLTWAIDGVGPDQVTKSGMVTIEWDNPEDYTDVKAVGGKQGAYEIRVFKALTDNLAKVAQQTLKPGLTLELIVTDLDLAGDVQSTFGATPNDIRVVKPVYPPRITFSYSVLEGDKVMMVGDEKLTDLNFMNGLKKPNEKSLSYENALLKSWLVTKVEPHLP</sequence>
<reference evidence="1 2" key="1">
    <citation type="submission" date="2022-01" db="EMBL/GenBank/DDBJ databases">
        <title>Whole genome-based taxonomy of the Shewanellaceae.</title>
        <authorList>
            <person name="Martin-Rodriguez A.J."/>
        </authorList>
    </citation>
    <scope>NUCLEOTIDE SEQUENCE [LARGE SCALE GENOMIC DNA]</scope>
    <source>
        <strain evidence="1 2">DSM 17177</strain>
    </source>
</reference>
<name>A0ABT0LAT5_9GAMM</name>
<organism evidence="1 2">
    <name type="scientific">Shewanella surugensis</name>
    <dbReference type="NCBI Taxonomy" id="212020"/>
    <lineage>
        <taxon>Bacteria</taxon>
        <taxon>Pseudomonadati</taxon>
        <taxon>Pseudomonadota</taxon>
        <taxon>Gammaproteobacteria</taxon>
        <taxon>Alteromonadales</taxon>
        <taxon>Shewanellaceae</taxon>
        <taxon>Shewanella</taxon>
    </lineage>
</organism>
<dbReference type="Pfam" id="PF11454">
    <property type="entry name" value="DUF3016"/>
    <property type="match status" value="1"/>
</dbReference>